<dbReference type="PROSITE" id="PS50893">
    <property type="entry name" value="ABC_TRANSPORTER_2"/>
    <property type="match status" value="1"/>
</dbReference>
<name>A0A368NPL4_AGRVI</name>
<evidence type="ECO:0000256" key="7">
    <source>
        <dbReference type="ARBA" id="ARBA00022967"/>
    </source>
</evidence>
<accession>A0A368NPL4</accession>
<proteinExistence type="inferred from homology"/>
<sequence>MSETANIPDAAPVASIVLDNVQLRLGNQSFGFNDQIAAGKITAITGMSGSGKSTLLNLIAGFETPDQGRIRIGSEDITDLPPAKRPVSLVFQDHNLFAHLDLATNIGLGIDPSLRLSAADRLAVSEALKRVGLGGYDKRKPATLSGGEKQRAAFARALVRRKPVLLLDEPFAALDPGLRASMADLLLDLHRETGQSVLIVSHDPQDVRRLADDVLFLDQGRISLHCDAKTFLSGEGPAALKTFLGPFHNSDRL</sequence>
<dbReference type="InterPro" id="IPR003439">
    <property type="entry name" value="ABC_transporter-like_ATP-bd"/>
</dbReference>
<gene>
    <name evidence="10" type="ORF">DXT89_07380</name>
</gene>
<dbReference type="PANTHER" id="PTHR42781:SF1">
    <property type="entry name" value="THIAMINE IMPORT ATP-BINDING PROTEIN THIQ"/>
    <property type="match status" value="1"/>
</dbReference>
<feature type="domain" description="ABC transporter" evidence="9">
    <location>
        <begin position="11"/>
        <end position="244"/>
    </location>
</feature>
<dbReference type="InterPro" id="IPR027417">
    <property type="entry name" value="P-loop_NTPase"/>
</dbReference>
<reference evidence="10 11" key="1">
    <citation type="submission" date="2018-08" db="EMBL/GenBank/DDBJ databases">
        <title>Genome sequencing of Agrobacterium vitis strain ICMP 10754.</title>
        <authorList>
            <person name="Visnovsky S.B."/>
            <person name="Pitman A.R."/>
        </authorList>
    </citation>
    <scope>NUCLEOTIDE SEQUENCE [LARGE SCALE GENOMIC DNA]</scope>
    <source>
        <strain evidence="10 11">ICMP 10754</strain>
    </source>
</reference>
<dbReference type="InterPro" id="IPR050093">
    <property type="entry name" value="ABC_SmlMolc_Importer"/>
</dbReference>
<dbReference type="Gene3D" id="3.40.50.300">
    <property type="entry name" value="P-loop containing nucleotide triphosphate hydrolases"/>
    <property type="match status" value="1"/>
</dbReference>
<evidence type="ECO:0000313" key="11">
    <source>
        <dbReference type="Proteomes" id="UP000436911"/>
    </source>
</evidence>
<dbReference type="Proteomes" id="UP000436911">
    <property type="component" value="Unassembled WGS sequence"/>
</dbReference>
<dbReference type="OrthoDB" id="9802264at2"/>
<keyword evidence="7" id="KW-1278">Translocase</keyword>
<dbReference type="InterPro" id="IPR017871">
    <property type="entry name" value="ABC_transporter-like_CS"/>
</dbReference>
<dbReference type="GeneID" id="60683626"/>
<dbReference type="SMART" id="SM00382">
    <property type="entry name" value="AAA"/>
    <property type="match status" value="1"/>
</dbReference>
<comment type="similarity">
    <text evidence="1">Belongs to the ABC transporter superfamily.</text>
</comment>
<evidence type="ECO:0000256" key="4">
    <source>
        <dbReference type="ARBA" id="ARBA00022519"/>
    </source>
</evidence>
<evidence type="ECO:0000313" key="10">
    <source>
        <dbReference type="EMBL" id="KAA3529551.1"/>
    </source>
</evidence>
<protein>
    <submittedName>
        <fullName evidence="10">ATP-binding cassette domain-containing protein</fullName>
    </submittedName>
</protein>
<dbReference type="RefSeq" id="WP_081089094.1">
    <property type="nucleotide sequence ID" value="NZ_CP055265.1"/>
</dbReference>
<evidence type="ECO:0000256" key="2">
    <source>
        <dbReference type="ARBA" id="ARBA00022448"/>
    </source>
</evidence>
<keyword evidence="2" id="KW-0813">Transport</keyword>
<evidence type="ECO:0000259" key="9">
    <source>
        <dbReference type="PROSITE" id="PS50893"/>
    </source>
</evidence>
<keyword evidence="5" id="KW-0547">Nucleotide-binding</keyword>
<evidence type="ECO:0000256" key="1">
    <source>
        <dbReference type="ARBA" id="ARBA00005417"/>
    </source>
</evidence>
<evidence type="ECO:0000256" key="8">
    <source>
        <dbReference type="ARBA" id="ARBA00023136"/>
    </source>
</evidence>
<comment type="caution">
    <text evidence="10">The sequence shown here is derived from an EMBL/GenBank/DDBJ whole genome shotgun (WGS) entry which is preliminary data.</text>
</comment>
<keyword evidence="4" id="KW-0997">Cell inner membrane</keyword>
<keyword evidence="3" id="KW-1003">Cell membrane</keyword>
<organism evidence="10 11">
    <name type="scientific">Agrobacterium vitis</name>
    <name type="common">Rhizobium vitis</name>
    <dbReference type="NCBI Taxonomy" id="373"/>
    <lineage>
        <taxon>Bacteria</taxon>
        <taxon>Pseudomonadati</taxon>
        <taxon>Pseudomonadota</taxon>
        <taxon>Alphaproteobacteria</taxon>
        <taxon>Hyphomicrobiales</taxon>
        <taxon>Rhizobiaceae</taxon>
        <taxon>Rhizobium/Agrobacterium group</taxon>
        <taxon>Agrobacterium</taxon>
    </lineage>
</organism>
<evidence type="ECO:0000256" key="5">
    <source>
        <dbReference type="ARBA" id="ARBA00022741"/>
    </source>
</evidence>
<dbReference type="PANTHER" id="PTHR42781">
    <property type="entry name" value="SPERMIDINE/PUTRESCINE IMPORT ATP-BINDING PROTEIN POTA"/>
    <property type="match status" value="1"/>
</dbReference>
<dbReference type="GO" id="GO:0016887">
    <property type="term" value="F:ATP hydrolysis activity"/>
    <property type="evidence" value="ECO:0007669"/>
    <property type="project" value="InterPro"/>
</dbReference>
<dbReference type="SUPFAM" id="SSF52540">
    <property type="entry name" value="P-loop containing nucleoside triphosphate hydrolases"/>
    <property type="match status" value="1"/>
</dbReference>
<keyword evidence="6 10" id="KW-0067">ATP-binding</keyword>
<dbReference type="InterPro" id="IPR003593">
    <property type="entry name" value="AAA+_ATPase"/>
</dbReference>
<keyword evidence="8" id="KW-0472">Membrane</keyword>
<dbReference type="PROSITE" id="PS00211">
    <property type="entry name" value="ABC_TRANSPORTER_1"/>
    <property type="match status" value="1"/>
</dbReference>
<evidence type="ECO:0000256" key="6">
    <source>
        <dbReference type="ARBA" id="ARBA00022840"/>
    </source>
</evidence>
<dbReference type="EMBL" id="QUSG01000003">
    <property type="protein sequence ID" value="KAA3529551.1"/>
    <property type="molecule type" value="Genomic_DNA"/>
</dbReference>
<dbReference type="Pfam" id="PF00005">
    <property type="entry name" value="ABC_tran"/>
    <property type="match status" value="1"/>
</dbReference>
<dbReference type="AlphaFoldDB" id="A0A368NPL4"/>
<dbReference type="GO" id="GO:0005524">
    <property type="term" value="F:ATP binding"/>
    <property type="evidence" value="ECO:0007669"/>
    <property type="project" value="UniProtKB-KW"/>
</dbReference>
<evidence type="ECO:0000256" key="3">
    <source>
        <dbReference type="ARBA" id="ARBA00022475"/>
    </source>
</evidence>